<comment type="caution">
    <text evidence="2">The sequence shown here is derived from an EMBL/GenBank/DDBJ whole genome shotgun (WGS) entry which is preliminary data.</text>
</comment>
<gene>
    <name evidence="2" type="ORF">OLX77_09225</name>
</gene>
<dbReference type="AlphaFoldDB" id="A0A9X4MGS6"/>
<evidence type="ECO:0000313" key="3">
    <source>
        <dbReference type="Proteomes" id="UP001154240"/>
    </source>
</evidence>
<dbReference type="RefSeq" id="WP_307633305.1">
    <property type="nucleotide sequence ID" value="NZ_JAPHEH010000001.1"/>
</dbReference>
<keyword evidence="3" id="KW-1185">Reference proteome</keyword>
<proteinExistence type="predicted"/>
<sequence>MTDLPSTTAVTPPATPPVAEPHTTKDTPSNQTQGPTEPQTNTASACEQTEEEIASFFSSLDNADYIGARQLKDGSQRYFTLRIDKLMAKPPVVARERESLTSILRNTAHLYRVLGKNDVALIKEILTQENDSVESAMALFYRWSELAPKCEPSKTAIRLPLRGLYEYAGFFLNTLGGQSYLYRRDSRVRLLGKYYSILVLDRANDASLNRHGIDIRPSVDSLLDEMKNTSNLTGRDTYLARLILLRDKYLARYGAKNAATVSTQ</sequence>
<evidence type="ECO:0000313" key="2">
    <source>
        <dbReference type="EMBL" id="MDG4476337.1"/>
    </source>
</evidence>
<accession>A0A9X4MGS6</accession>
<organism evidence="2 3">
    <name type="scientific">Thiovibrio frasassiensis</name>
    <dbReference type="NCBI Taxonomy" id="2984131"/>
    <lineage>
        <taxon>Bacteria</taxon>
        <taxon>Pseudomonadati</taxon>
        <taxon>Thermodesulfobacteriota</taxon>
        <taxon>Desulfobulbia</taxon>
        <taxon>Desulfobulbales</taxon>
        <taxon>Thiovibrionaceae</taxon>
        <taxon>Thiovibrio</taxon>
    </lineage>
</organism>
<reference evidence="2" key="1">
    <citation type="journal article" date="2022" name="bioRxiv">
        <title>Thiovibrio frasassiensisgen. nov., sp. nov., an autotrophic, elemental sulfur disproportionating bacterium isolated from sulfidic karst sediment, and proposal of Thiovibrionaceae fam. nov.</title>
        <authorList>
            <person name="Aronson H."/>
            <person name="Thomas C."/>
            <person name="Bhattacharyya M."/>
            <person name="Eckstein S."/>
            <person name="Jensen S."/>
            <person name="Barco R."/>
            <person name="Macalady J."/>
            <person name="Amend J."/>
        </authorList>
    </citation>
    <scope>NUCLEOTIDE SEQUENCE</scope>
    <source>
        <strain evidence="2">RS19-109</strain>
    </source>
</reference>
<feature type="region of interest" description="Disordered" evidence="1">
    <location>
        <begin position="1"/>
        <end position="46"/>
    </location>
</feature>
<feature type="compositionally biased region" description="Polar residues" evidence="1">
    <location>
        <begin position="26"/>
        <end position="46"/>
    </location>
</feature>
<dbReference type="EMBL" id="JAPHEH010000001">
    <property type="protein sequence ID" value="MDG4476337.1"/>
    <property type="molecule type" value="Genomic_DNA"/>
</dbReference>
<dbReference type="Proteomes" id="UP001154240">
    <property type="component" value="Unassembled WGS sequence"/>
</dbReference>
<reference evidence="2" key="2">
    <citation type="submission" date="2022-10" db="EMBL/GenBank/DDBJ databases">
        <authorList>
            <person name="Aronson H.S."/>
        </authorList>
    </citation>
    <scope>NUCLEOTIDE SEQUENCE</scope>
    <source>
        <strain evidence="2">RS19-109</strain>
    </source>
</reference>
<protein>
    <submittedName>
        <fullName evidence="2">Uncharacterized protein</fullName>
    </submittedName>
</protein>
<feature type="compositionally biased region" description="Low complexity" evidence="1">
    <location>
        <begin position="1"/>
        <end position="12"/>
    </location>
</feature>
<evidence type="ECO:0000256" key="1">
    <source>
        <dbReference type="SAM" id="MobiDB-lite"/>
    </source>
</evidence>
<name>A0A9X4MGS6_9BACT</name>